<dbReference type="RefSeq" id="WP_179914982.1">
    <property type="nucleotide sequence ID" value="NZ_JACCDE010000002.1"/>
</dbReference>
<dbReference type="Proteomes" id="UP000526892">
    <property type="component" value="Unassembled WGS sequence"/>
</dbReference>
<reference evidence="1 2" key="1">
    <citation type="journal article" date="2003" name="Extremophiles">
        <title>Halomonas glaciei sp. nov. isolated from fast ice of Adelie Land, Antarctica.</title>
        <authorList>
            <person name="Reddy G.S."/>
            <person name="Raghavan P.U."/>
            <person name="Sarita N.B."/>
            <person name="Prakash J.S."/>
            <person name="Nagesh N."/>
            <person name="Delille D."/>
            <person name="Shivaji S."/>
        </authorList>
    </citation>
    <scope>NUCLEOTIDE SEQUENCE [LARGE SCALE GENOMIC DNA]</scope>
    <source>
        <strain evidence="1 2">DD39</strain>
    </source>
</reference>
<protein>
    <submittedName>
        <fullName evidence="1">Uncharacterized protein</fullName>
    </submittedName>
</protein>
<dbReference type="AlphaFoldDB" id="A0A7Z0RWU6"/>
<accession>A0A7Z0RWU6</accession>
<gene>
    <name evidence="1" type="ORF">HZS80_01810</name>
</gene>
<evidence type="ECO:0000313" key="1">
    <source>
        <dbReference type="EMBL" id="NYS76472.1"/>
    </source>
</evidence>
<name>A0A7Z0RWU6_9GAMM</name>
<sequence>MIALNEFDQHNADYIVNIGINSRLPKESDIPIMLVRKTRWQMGAKVEDMLSFQQTPGNNQAG</sequence>
<keyword evidence="2" id="KW-1185">Reference proteome</keyword>
<dbReference type="EMBL" id="JACCDE010000002">
    <property type="protein sequence ID" value="NYS76472.1"/>
    <property type="molecule type" value="Genomic_DNA"/>
</dbReference>
<comment type="caution">
    <text evidence="1">The sequence shown here is derived from an EMBL/GenBank/DDBJ whole genome shotgun (WGS) entry which is preliminary data.</text>
</comment>
<evidence type="ECO:0000313" key="2">
    <source>
        <dbReference type="Proteomes" id="UP000526892"/>
    </source>
</evidence>
<organism evidence="1 2">
    <name type="scientific">Vreelandella glaciei</name>
    <dbReference type="NCBI Taxonomy" id="186761"/>
    <lineage>
        <taxon>Bacteria</taxon>
        <taxon>Pseudomonadati</taxon>
        <taxon>Pseudomonadota</taxon>
        <taxon>Gammaproteobacteria</taxon>
        <taxon>Oceanospirillales</taxon>
        <taxon>Halomonadaceae</taxon>
        <taxon>Vreelandella</taxon>
    </lineage>
</organism>
<proteinExistence type="predicted"/>